<keyword evidence="1" id="KW-0472">Membrane</keyword>
<keyword evidence="3" id="KW-1185">Reference proteome</keyword>
<comment type="caution">
    <text evidence="2">The sequence shown here is derived from an EMBL/GenBank/DDBJ whole genome shotgun (WGS) entry which is preliminary data.</text>
</comment>
<sequence>MASRYRTENVTLKHSAFSPSISGLIHRKVSVGVGNDAVLFAGISLVFGIALRHLLKGTRVPYTAALLVLGIAMGSLEYGTNHGLGKVGDGIRMWVNIDPDLFVSCFSPCSSF</sequence>
<dbReference type="AlphaFoldDB" id="A0AAU9PS92"/>
<evidence type="ECO:0000256" key="1">
    <source>
        <dbReference type="SAM" id="Phobius"/>
    </source>
</evidence>
<dbReference type="EMBL" id="CAKMRJ010005745">
    <property type="protein sequence ID" value="CAH1452862.1"/>
    <property type="molecule type" value="Genomic_DNA"/>
</dbReference>
<evidence type="ECO:0000313" key="2">
    <source>
        <dbReference type="EMBL" id="CAH1452862.1"/>
    </source>
</evidence>
<keyword evidence="1" id="KW-0812">Transmembrane</keyword>
<proteinExistence type="predicted"/>
<reference evidence="2 3" key="1">
    <citation type="submission" date="2022-01" db="EMBL/GenBank/DDBJ databases">
        <authorList>
            <person name="Xiong W."/>
            <person name="Schranz E."/>
        </authorList>
    </citation>
    <scope>NUCLEOTIDE SEQUENCE [LARGE SCALE GENOMIC DNA]</scope>
</reference>
<dbReference type="Proteomes" id="UP001157418">
    <property type="component" value="Unassembled WGS sequence"/>
</dbReference>
<evidence type="ECO:0000313" key="3">
    <source>
        <dbReference type="Proteomes" id="UP001157418"/>
    </source>
</evidence>
<gene>
    <name evidence="2" type="ORF">LVIROSA_LOCUS38148</name>
</gene>
<organism evidence="2 3">
    <name type="scientific">Lactuca virosa</name>
    <dbReference type="NCBI Taxonomy" id="75947"/>
    <lineage>
        <taxon>Eukaryota</taxon>
        <taxon>Viridiplantae</taxon>
        <taxon>Streptophyta</taxon>
        <taxon>Embryophyta</taxon>
        <taxon>Tracheophyta</taxon>
        <taxon>Spermatophyta</taxon>
        <taxon>Magnoliopsida</taxon>
        <taxon>eudicotyledons</taxon>
        <taxon>Gunneridae</taxon>
        <taxon>Pentapetalae</taxon>
        <taxon>asterids</taxon>
        <taxon>campanulids</taxon>
        <taxon>Asterales</taxon>
        <taxon>Asteraceae</taxon>
        <taxon>Cichorioideae</taxon>
        <taxon>Cichorieae</taxon>
        <taxon>Lactucinae</taxon>
        <taxon>Lactuca</taxon>
    </lineage>
</organism>
<protein>
    <submittedName>
        <fullName evidence="2">Uncharacterized protein</fullName>
    </submittedName>
</protein>
<name>A0AAU9PS92_9ASTR</name>
<accession>A0AAU9PS92</accession>
<feature type="transmembrane region" description="Helical" evidence="1">
    <location>
        <begin position="62"/>
        <end position="80"/>
    </location>
</feature>
<feature type="transmembrane region" description="Helical" evidence="1">
    <location>
        <begin position="37"/>
        <end position="55"/>
    </location>
</feature>
<keyword evidence="1" id="KW-1133">Transmembrane helix</keyword>